<organism evidence="5 6">
    <name type="scientific">Xyrichtys novacula</name>
    <name type="common">Pearly razorfish</name>
    <name type="synonym">Hemipteronotus novacula</name>
    <dbReference type="NCBI Taxonomy" id="13765"/>
    <lineage>
        <taxon>Eukaryota</taxon>
        <taxon>Metazoa</taxon>
        <taxon>Chordata</taxon>
        <taxon>Craniata</taxon>
        <taxon>Vertebrata</taxon>
        <taxon>Euteleostomi</taxon>
        <taxon>Actinopterygii</taxon>
        <taxon>Neopterygii</taxon>
        <taxon>Teleostei</taxon>
        <taxon>Neoteleostei</taxon>
        <taxon>Acanthomorphata</taxon>
        <taxon>Eupercaria</taxon>
        <taxon>Labriformes</taxon>
        <taxon>Labridae</taxon>
        <taxon>Xyrichtys</taxon>
    </lineage>
</organism>
<dbReference type="EMBL" id="OY660874">
    <property type="protein sequence ID" value="CAJ1067568.1"/>
    <property type="molecule type" value="Genomic_DNA"/>
</dbReference>
<dbReference type="GO" id="GO:0008009">
    <property type="term" value="F:chemokine activity"/>
    <property type="evidence" value="ECO:0007669"/>
    <property type="project" value="InterPro"/>
</dbReference>
<keyword evidence="1" id="KW-0202">Cytokine</keyword>
<evidence type="ECO:0000313" key="5">
    <source>
        <dbReference type="EMBL" id="CAJ1067568.1"/>
    </source>
</evidence>
<evidence type="ECO:0000256" key="3">
    <source>
        <dbReference type="SAM" id="SignalP"/>
    </source>
</evidence>
<feature type="compositionally biased region" description="Gly residues" evidence="2">
    <location>
        <begin position="114"/>
        <end position="124"/>
    </location>
</feature>
<feature type="compositionally biased region" description="Basic residues" evidence="2">
    <location>
        <begin position="130"/>
        <end position="139"/>
    </location>
</feature>
<gene>
    <name evidence="5" type="ORF">XNOV1_A018161</name>
</gene>
<evidence type="ECO:0000313" key="6">
    <source>
        <dbReference type="Proteomes" id="UP001178508"/>
    </source>
</evidence>
<dbReference type="Proteomes" id="UP001178508">
    <property type="component" value="Chromosome 11"/>
</dbReference>
<keyword evidence="3" id="KW-0732">Signal</keyword>
<feature type="region of interest" description="Disordered" evidence="2">
    <location>
        <begin position="107"/>
        <end position="139"/>
    </location>
</feature>
<keyword evidence="6" id="KW-1185">Reference proteome</keyword>
<dbReference type="InterPro" id="IPR001811">
    <property type="entry name" value="Chemokine_IL8-like_dom"/>
</dbReference>
<dbReference type="Pfam" id="PF00048">
    <property type="entry name" value="IL8"/>
    <property type="match status" value="1"/>
</dbReference>
<feature type="signal peptide" evidence="3">
    <location>
        <begin position="1"/>
        <end position="28"/>
    </location>
</feature>
<feature type="chain" id="PRO_5043606363" evidence="3">
    <location>
        <begin position="29"/>
        <end position="139"/>
    </location>
</feature>
<feature type="domain" description="Chemokine interleukin-8-like" evidence="4">
    <location>
        <begin position="34"/>
        <end position="92"/>
    </location>
</feature>
<dbReference type="GO" id="GO:0006955">
    <property type="term" value="P:immune response"/>
    <property type="evidence" value="ECO:0007669"/>
    <property type="project" value="InterPro"/>
</dbReference>
<dbReference type="GO" id="GO:0005615">
    <property type="term" value="C:extracellular space"/>
    <property type="evidence" value="ECO:0007669"/>
    <property type="project" value="UniProtKB-KW"/>
</dbReference>
<evidence type="ECO:0000256" key="2">
    <source>
        <dbReference type="SAM" id="MobiDB-lite"/>
    </source>
</evidence>
<dbReference type="InterPro" id="IPR036048">
    <property type="entry name" value="Interleukin_8-like_sf"/>
</dbReference>
<reference evidence="5" key="1">
    <citation type="submission" date="2023-08" db="EMBL/GenBank/DDBJ databases">
        <authorList>
            <person name="Alioto T."/>
            <person name="Alioto T."/>
            <person name="Gomez Garrido J."/>
        </authorList>
    </citation>
    <scope>NUCLEOTIDE SEQUENCE</scope>
</reference>
<evidence type="ECO:0000256" key="1">
    <source>
        <dbReference type="ARBA" id="ARBA00022514"/>
    </source>
</evidence>
<dbReference type="AlphaFoldDB" id="A0AAV1G4T5"/>
<accession>A0AAV1G4T5</accession>
<sequence>MNLHLQSVCQLAFLSLCCVLISVRQSDSTFVPGRCLCPSTQNGVRGQLKELIVHQKSASCNKITVIVTLKSNNELRCLNPDSPLGKQLIRCWNRAHKLGRDPKLCLKRRRRGGRGGGGGGGGGQRQRSGMGRRGHGRRI</sequence>
<dbReference type="SUPFAM" id="SSF54117">
    <property type="entry name" value="Interleukin 8-like chemokines"/>
    <property type="match status" value="1"/>
</dbReference>
<name>A0AAV1G4T5_XYRNO</name>
<evidence type="ECO:0000259" key="4">
    <source>
        <dbReference type="Pfam" id="PF00048"/>
    </source>
</evidence>
<proteinExistence type="predicted"/>
<protein>
    <submittedName>
        <fullName evidence="5">C-X-C motif chemokine 11-like</fullName>
    </submittedName>
</protein>
<dbReference type="Gene3D" id="2.40.50.40">
    <property type="match status" value="1"/>
</dbReference>